<dbReference type="KEGG" id="ztr:MYCGRDRAFT_80292"/>
<keyword evidence="1" id="KW-0472">Membrane</keyword>
<dbReference type="HOGENOM" id="CLU_2322189_0_0_1"/>
<proteinExistence type="predicted"/>
<gene>
    <name evidence="2" type="ORF">MYCGRDRAFT_80292</name>
</gene>
<accession>F9X8Q2</accession>
<feature type="transmembrane region" description="Helical" evidence="1">
    <location>
        <begin position="20"/>
        <end position="44"/>
    </location>
</feature>
<keyword evidence="1" id="KW-0812">Transmembrane</keyword>
<dbReference type="AlphaFoldDB" id="F9X8Q2"/>
<dbReference type="Proteomes" id="UP000008062">
    <property type="component" value="Chromosome 4"/>
</dbReference>
<feature type="transmembrane region" description="Helical" evidence="1">
    <location>
        <begin position="56"/>
        <end position="72"/>
    </location>
</feature>
<keyword evidence="1" id="KW-1133">Transmembrane helix</keyword>
<evidence type="ECO:0008006" key="4">
    <source>
        <dbReference type="Google" id="ProtNLM"/>
    </source>
</evidence>
<name>F9X8Q2_ZYMTI</name>
<reference evidence="2 3" key="1">
    <citation type="journal article" date="2011" name="PLoS Genet.">
        <title>Finished genome of the fungal wheat pathogen Mycosphaerella graminicola reveals dispensome structure, chromosome plasticity, and stealth pathogenesis.</title>
        <authorList>
            <person name="Goodwin S.B."/>
            <person name="Ben M'barek S."/>
            <person name="Dhillon B."/>
            <person name="Wittenberg A.H.J."/>
            <person name="Crane C.F."/>
            <person name="Hane J.K."/>
            <person name="Foster A.J."/>
            <person name="Van der Lee T.A.J."/>
            <person name="Grimwood J."/>
            <person name="Aerts A."/>
            <person name="Antoniw J."/>
            <person name="Bailey A."/>
            <person name="Bluhm B."/>
            <person name="Bowler J."/>
            <person name="Bristow J."/>
            <person name="van der Burgt A."/>
            <person name="Canto-Canche B."/>
            <person name="Churchill A.C.L."/>
            <person name="Conde-Ferraez L."/>
            <person name="Cools H.J."/>
            <person name="Coutinho P.M."/>
            <person name="Csukai M."/>
            <person name="Dehal P."/>
            <person name="De Wit P."/>
            <person name="Donzelli B."/>
            <person name="van de Geest H.C."/>
            <person name="van Ham R.C.H.J."/>
            <person name="Hammond-Kosack K.E."/>
            <person name="Henrissat B."/>
            <person name="Kilian A."/>
            <person name="Kobayashi A.K."/>
            <person name="Koopmann E."/>
            <person name="Kourmpetis Y."/>
            <person name="Kuzniar A."/>
            <person name="Lindquist E."/>
            <person name="Lombard V."/>
            <person name="Maliepaard C."/>
            <person name="Martins N."/>
            <person name="Mehrabi R."/>
            <person name="Nap J.P.H."/>
            <person name="Ponomarenko A."/>
            <person name="Rudd J.J."/>
            <person name="Salamov A."/>
            <person name="Schmutz J."/>
            <person name="Schouten H.J."/>
            <person name="Shapiro H."/>
            <person name="Stergiopoulos I."/>
            <person name="Torriani S.F.F."/>
            <person name="Tu H."/>
            <person name="de Vries R.P."/>
            <person name="Waalwijk C."/>
            <person name="Ware S.B."/>
            <person name="Wiebenga A."/>
            <person name="Zwiers L.-H."/>
            <person name="Oliver R.P."/>
            <person name="Grigoriev I.V."/>
            <person name="Kema G.H.J."/>
        </authorList>
    </citation>
    <scope>NUCLEOTIDE SEQUENCE [LARGE SCALE GENOMIC DNA]</scope>
    <source>
        <strain evidence="3">CBS 115943 / IPO323</strain>
    </source>
</reference>
<evidence type="ECO:0000256" key="1">
    <source>
        <dbReference type="SAM" id="Phobius"/>
    </source>
</evidence>
<evidence type="ECO:0000313" key="2">
    <source>
        <dbReference type="EMBL" id="EGP88540.1"/>
    </source>
</evidence>
<dbReference type="RefSeq" id="XP_003853564.1">
    <property type="nucleotide sequence ID" value="XM_003853516.1"/>
</dbReference>
<keyword evidence="3" id="KW-1185">Reference proteome</keyword>
<organism evidence="2 3">
    <name type="scientific">Zymoseptoria tritici (strain CBS 115943 / IPO323)</name>
    <name type="common">Speckled leaf blotch fungus</name>
    <name type="synonym">Septoria tritici</name>
    <dbReference type="NCBI Taxonomy" id="336722"/>
    <lineage>
        <taxon>Eukaryota</taxon>
        <taxon>Fungi</taxon>
        <taxon>Dikarya</taxon>
        <taxon>Ascomycota</taxon>
        <taxon>Pezizomycotina</taxon>
        <taxon>Dothideomycetes</taxon>
        <taxon>Dothideomycetidae</taxon>
        <taxon>Mycosphaerellales</taxon>
        <taxon>Mycosphaerellaceae</taxon>
        <taxon>Zymoseptoria</taxon>
    </lineage>
</organism>
<dbReference type="InParanoid" id="F9X8Q2"/>
<dbReference type="GeneID" id="13397164"/>
<protein>
    <recommendedName>
        <fullName evidence="4">Transmembrane protein</fullName>
    </recommendedName>
</protein>
<sequence length="99" mass="11225">MRAFRFSLLSFGVDPILFRLSSFLCFARFFCSSSFIGFAILLCFPRLFLSCLFRRSFGRCSFLGLANVLQALSFLLGLPFRCLPLVCSLLLFGSFVHGR</sequence>
<dbReference type="EMBL" id="CM001199">
    <property type="protein sequence ID" value="EGP88540.1"/>
    <property type="molecule type" value="Genomic_DNA"/>
</dbReference>
<evidence type="ECO:0000313" key="3">
    <source>
        <dbReference type="Proteomes" id="UP000008062"/>
    </source>
</evidence>